<dbReference type="GO" id="GO:0009252">
    <property type="term" value="P:peptidoglycan biosynthetic process"/>
    <property type="evidence" value="ECO:0007669"/>
    <property type="project" value="UniProtKB-KW"/>
</dbReference>
<name>A0A3B0Z2C5_9ZZZZ</name>
<evidence type="ECO:0000256" key="6">
    <source>
        <dbReference type="ARBA" id="ARBA00023237"/>
    </source>
</evidence>
<keyword evidence="7" id="KW-0449">Lipoprotein</keyword>
<feature type="compositionally biased region" description="Basic and acidic residues" evidence="8">
    <location>
        <begin position="647"/>
        <end position="657"/>
    </location>
</feature>
<dbReference type="CDD" id="cd06339">
    <property type="entry name" value="PBP1_YraM_LppC_lipoprotein-like"/>
    <property type="match status" value="1"/>
</dbReference>
<sequence>MHIRFHLFTMGVHQKQVSPFVFVSRLYVLLPLVLLGLAGCGSAPVRPVAPVEQTLDSRVQSYVDQGDFLTAAQQYLDASREAPGDQRTALRLKAAALLEQGELWDQLRPALASIDTRALDEPSRLQHLLLTVRLALAEGRSDEALQKLQPVLNPELMPDHGYRYYQLRALAYSMRGNALEASRQLIWLDGLVDDLQKKLDNQYRIWKQLSTLTDQALGELRVNPPPDPLSGWMELLQLTRESHGDRRAWMERLTNWRSRYPTHAAESALLPDLLGQVQQLTARPQHIAVLLPFSGRASESAAALRDGMLAAWYEEQPVGTTLRFYDTGGDAMLLWSVYQQAVEDGAEFVIGPLLKDAISQLAQSGLLPVPVMAMNQIGGEIDSTLPLYQFGLSPEDEARQAAQRVSADGHQFVAAIIPDSPWGERVFDAFADAFADLGGEVLETGRYPPQTADFKQPIERTLNLDGSKSRQRALGRLLGKKLNYEPRRRKDVEALFILGFPRQARQLRPQLRFHHAGDLPVYSTSHVFSATSDPGLDRDMDGLMFNDIPWVLDETGRWADKRRALAAIWPVRSRRFQRLFALGYDAWQITPWLGTLNMPGFANYPGATGILTLDAQKRLHRTLEWAQFRRGVPRNLAANHKPVSTEGRYEPQTDRGSGRITGQ</sequence>
<evidence type="ECO:0000256" key="7">
    <source>
        <dbReference type="ARBA" id="ARBA00023288"/>
    </source>
</evidence>
<keyword evidence="6" id="KW-0998">Cell outer membrane</keyword>
<dbReference type="GO" id="GO:0031241">
    <property type="term" value="C:periplasmic side of cell outer membrane"/>
    <property type="evidence" value="ECO:0007669"/>
    <property type="project" value="TreeGrafter"/>
</dbReference>
<gene>
    <name evidence="9" type="ORF">MNBD_GAMMA15-2383</name>
</gene>
<dbReference type="Gene3D" id="1.25.40.10">
    <property type="entry name" value="Tetratricopeptide repeat domain"/>
    <property type="match status" value="1"/>
</dbReference>
<keyword evidence="3" id="KW-0573">Peptidoglycan synthesis</keyword>
<dbReference type="Gene3D" id="1.25.40.650">
    <property type="match status" value="1"/>
</dbReference>
<evidence type="ECO:0000256" key="5">
    <source>
        <dbReference type="ARBA" id="ARBA00023139"/>
    </source>
</evidence>
<dbReference type="InterPro" id="IPR028082">
    <property type="entry name" value="Peripla_BP_I"/>
</dbReference>
<dbReference type="AlphaFoldDB" id="A0A3B0Z2C5"/>
<keyword evidence="2" id="KW-0133">Cell shape</keyword>
<evidence type="ECO:0000256" key="8">
    <source>
        <dbReference type="SAM" id="MobiDB-lite"/>
    </source>
</evidence>
<proteinExistence type="predicted"/>
<dbReference type="PANTHER" id="PTHR38038">
    <property type="entry name" value="PENICILLIN-BINDING PROTEIN ACTIVATOR LPOA"/>
    <property type="match status" value="1"/>
</dbReference>
<keyword evidence="4" id="KW-0472">Membrane</keyword>
<dbReference type="GO" id="GO:0008360">
    <property type="term" value="P:regulation of cell shape"/>
    <property type="evidence" value="ECO:0007669"/>
    <property type="project" value="UniProtKB-KW"/>
</dbReference>
<reference evidence="9" key="1">
    <citation type="submission" date="2018-06" db="EMBL/GenBank/DDBJ databases">
        <authorList>
            <person name="Zhirakovskaya E."/>
        </authorList>
    </citation>
    <scope>NUCLEOTIDE SEQUENCE</scope>
</reference>
<feature type="region of interest" description="Disordered" evidence="8">
    <location>
        <begin position="636"/>
        <end position="663"/>
    </location>
</feature>
<evidence type="ECO:0000256" key="2">
    <source>
        <dbReference type="ARBA" id="ARBA00022960"/>
    </source>
</evidence>
<evidence type="ECO:0000256" key="4">
    <source>
        <dbReference type="ARBA" id="ARBA00023136"/>
    </source>
</evidence>
<organism evidence="9">
    <name type="scientific">hydrothermal vent metagenome</name>
    <dbReference type="NCBI Taxonomy" id="652676"/>
    <lineage>
        <taxon>unclassified sequences</taxon>
        <taxon>metagenomes</taxon>
        <taxon>ecological metagenomes</taxon>
    </lineage>
</organism>
<dbReference type="InterPro" id="IPR007443">
    <property type="entry name" value="LpoA"/>
</dbReference>
<evidence type="ECO:0000313" key="9">
    <source>
        <dbReference type="EMBL" id="VAW80579.1"/>
    </source>
</evidence>
<keyword evidence="1" id="KW-0732">Signal</keyword>
<evidence type="ECO:0000256" key="1">
    <source>
        <dbReference type="ARBA" id="ARBA00022729"/>
    </source>
</evidence>
<accession>A0A3B0Z2C5</accession>
<dbReference type="InterPro" id="IPR011990">
    <property type="entry name" value="TPR-like_helical_dom_sf"/>
</dbReference>
<dbReference type="Gene3D" id="3.40.50.2300">
    <property type="match status" value="2"/>
</dbReference>
<dbReference type="PANTHER" id="PTHR38038:SF1">
    <property type="entry name" value="PENICILLIN-BINDING PROTEIN ACTIVATOR LPOA"/>
    <property type="match status" value="1"/>
</dbReference>
<dbReference type="Pfam" id="PF04348">
    <property type="entry name" value="LppC"/>
    <property type="match status" value="1"/>
</dbReference>
<evidence type="ECO:0000256" key="3">
    <source>
        <dbReference type="ARBA" id="ARBA00022984"/>
    </source>
</evidence>
<protein>
    <submittedName>
        <fullName evidence="9">Penicillin-binding protein activator LpoA</fullName>
    </submittedName>
</protein>
<dbReference type="EMBL" id="UOFN01000129">
    <property type="protein sequence ID" value="VAW80579.1"/>
    <property type="molecule type" value="Genomic_DNA"/>
</dbReference>
<dbReference type="SUPFAM" id="SSF53822">
    <property type="entry name" value="Periplasmic binding protein-like I"/>
    <property type="match status" value="1"/>
</dbReference>
<dbReference type="GO" id="GO:0030234">
    <property type="term" value="F:enzyme regulator activity"/>
    <property type="evidence" value="ECO:0007669"/>
    <property type="project" value="TreeGrafter"/>
</dbReference>
<keyword evidence="5" id="KW-0564">Palmitate</keyword>